<dbReference type="EMBL" id="FWFN01000003">
    <property type="protein sequence ID" value="SLN41473.1"/>
    <property type="molecule type" value="Genomic_DNA"/>
</dbReference>
<dbReference type="GO" id="GO:0008448">
    <property type="term" value="F:N-acetylglucosamine-6-phosphate deacetylase activity"/>
    <property type="evidence" value="ECO:0007669"/>
    <property type="project" value="TreeGrafter"/>
</dbReference>
<dbReference type="InterPro" id="IPR013108">
    <property type="entry name" value="Amidohydro_3"/>
</dbReference>
<dbReference type="PIRSF" id="PIRSF038971">
    <property type="entry name" value="PhnM"/>
    <property type="match status" value="1"/>
</dbReference>
<accession>A0A1X6Z642</accession>
<dbReference type="SUPFAM" id="SSF51338">
    <property type="entry name" value="Composite domain of metallo-dependent hydrolases"/>
    <property type="match status" value="1"/>
</dbReference>
<evidence type="ECO:0000256" key="1">
    <source>
        <dbReference type="ARBA" id="ARBA00022801"/>
    </source>
</evidence>
<sequence length="381" mass="39588">MTLPLLPDLHLTGARVLRPGGLTDAPLGLADGRLVGGCPGRAVDLSGWWVLPGIVDAHGDGFERHLAPRRGALRDLGDGLAMAAAELAVNGITTAMLAQFFSWEGGMRSPDFAEAMAEAHATLAPSQAVDLRLQLRLEVSLIDAFPCAAALIDRHDIRYLVLNDHLPHAALAAGKKPLRLTGQALKSGRSPEAHLAMMQALHDRMAEVPAALAALMAARPGLLIGSHDDATPEDRQHWRALGARVSEFPETRAAAAEARAGGDPVVLGAPNVVRGGSHAKKVSAAELVAEGLCSALASDYHYPAPRQAALKLASEIGIEAAWGLVSSGPAAMLGLADRGTLEAGKRADLVILDPDTGRVGATIAGGRLAWLGAELAARFLA</sequence>
<dbReference type="AlphaFoldDB" id="A0A1X6Z642"/>
<feature type="domain" description="Amidohydrolase 3" evidence="2">
    <location>
        <begin position="314"/>
        <end position="361"/>
    </location>
</feature>
<keyword evidence="1 3" id="KW-0378">Hydrolase</keyword>
<dbReference type="GO" id="GO:0006046">
    <property type="term" value="P:N-acetylglucosamine catabolic process"/>
    <property type="evidence" value="ECO:0007669"/>
    <property type="project" value="TreeGrafter"/>
</dbReference>
<keyword evidence="4" id="KW-1185">Reference proteome</keyword>
<name>A0A1X6Z642_9RHOB</name>
<organism evidence="3 4">
    <name type="scientific">Pseudooceanicola marinus</name>
    <dbReference type="NCBI Taxonomy" id="396013"/>
    <lineage>
        <taxon>Bacteria</taxon>
        <taxon>Pseudomonadati</taxon>
        <taxon>Pseudomonadota</taxon>
        <taxon>Alphaproteobacteria</taxon>
        <taxon>Rhodobacterales</taxon>
        <taxon>Paracoccaceae</taxon>
        <taxon>Pseudooceanicola</taxon>
    </lineage>
</organism>
<evidence type="ECO:0000313" key="3">
    <source>
        <dbReference type="EMBL" id="SLN41473.1"/>
    </source>
</evidence>
<dbReference type="PANTHER" id="PTHR11113">
    <property type="entry name" value="N-ACETYLGLUCOSAMINE-6-PHOSPHATE DEACETYLASE"/>
    <property type="match status" value="1"/>
</dbReference>
<dbReference type="InterPro" id="IPR012696">
    <property type="entry name" value="PhnM"/>
</dbReference>
<dbReference type="InterPro" id="IPR011059">
    <property type="entry name" value="Metal-dep_hydrolase_composite"/>
</dbReference>
<evidence type="ECO:0000313" key="4">
    <source>
        <dbReference type="Proteomes" id="UP000193963"/>
    </source>
</evidence>
<dbReference type="EC" id="3.6.1.63" evidence="3"/>
<dbReference type="RefSeq" id="WP_085887754.1">
    <property type="nucleotide sequence ID" value="NZ_FWFN01000003.1"/>
</dbReference>
<gene>
    <name evidence="3" type="primary">phnM_3</name>
    <name evidence="3" type="ORF">PSM7751_01904</name>
</gene>
<dbReference type="GO" id="GO:0019700">
    <property type="term" value="P:organic phosphonate catabolic process"/>
    <property type="evidence" value="ECO:0007669"/>
    <property type="project" value="InterPro"/>
</dbReference>
<dbReference type="Proteomes" id="UP000193963">
    <property type="component" value="Unassembled WGS sequence"/>
</dbReference>
<proteinExistence type="predicted"/>
<dbReference type="Pfam" id="PF07969">
    <property type="entry name" value="Amidohydro_3"/>
    <property type="match status" value="1"/>
</dbReference>
<dbReference type="NCBIfam" id="NF011987">
    <property type="entry name" value="PRK15446.2-3"/>
    <property type="match status" value="1"/>
</dbReference>
<dbReference type="OrthoDB" id="9785413at2"/>
<protein>
    <submittedName>
        <fullName evidence="3">Alpha-D-ribose 1-methylphosphonate 5-triphosphate diphosphatase</fullName>
        <ecNumber evidence="3">3.6.1.63</ecNumber>
    </submittedName>
</protein>
<dbReference type="PANTHER" id="PTHR11113:SF14">
    <property type="entry name" value="N-ACETYLGLUCOSAMINE-6-PHOSPHATE DEACETYLASE"/>
    <property type="match status" value="1"/>
</dbReference>
<reference evidence="3 4" key="1">
    <citation type="submission" date="2017-03" db="EMBL/GenBank/DDBJ databases">
        <authorList>
            <person name="Afonso C.L."/>
            <person name="Miller P.J."/>
            <person name="Scott M.A."/>
            <person name="Spackman E."/>
            <person name="Goraichik I."/>
            <person name="Dimitrov K.M."/>
            <person name="Suarez D.L."/>
            <person name="Swayne D.E."/>
        </authorList>
    </citation>
    <scope>NUCLEOTIDE SEQUENCE [LARGE SCALE GENOMIC DNA]</scope>
    <source>
        <strain evidence="3 4">CECT 7751</strain>
    </source>
</reference>
<evidence type="ECO:0000259" key="2">
    <source>
        <dbReference type="Pfam" id="PF07969"/>
    </source>
</evidence>
<dbReference type="Gene3D" id="3.20.20.140">
    <property type="entry name" value="Metal-dependent hydrolases"/>
    <property type="match status" value="1"/>
</dbReference>